<reference evidence="4 5" key="1">
    <citation type="submission" date="2016-11" db="EMBL/GenBank/DDBJ databases">
        <authorList>
            <person name="Jaros S."/>
            <person name="Januszkiewicz K."/>
            <person name="Wedrychowicz H."/>
        </authorList>
    </citation>
    <scope>NUCLEOTIDE SEQUENCE [LARGE SCALE GENOMIC DNA]</scope>
    <source>
        <strain evidence="4 5">DSM 22807</strain>
    </source>
</reference>
<keyword evidence="3" id="KW-0378">Hydrolase</keyword>
<comment type="similarity">
    <text evidence="1">Belongs to the EndA/NucM nuclease family.</text>
</comment>
<dbReference type="PANTHER" id="PTHR33607">
    <property type="entry name" value="ENDONUCLEASE-1"/>
    <property type="match status" value="1"/>
</dbReference>
<protein>
    <submittedName>
        <fullName evidence="4">Endonuclease I</fullName>
    </submittedName>
</protein>
<dbReference type="GO" id="GO:0016787">
    <property type="term" value="F:hydrolase activity"/>
    <property type="evidence" value="ECO:0007669"/>
    <property type="project" value="UniProtKB-KW"/>
</dbReference>
<evidence type="ECO:0000256" key="2">
    <source>
        <dbReference type="ARBA" id="ARBA00022722"/>
    </source>
</evidence>
<gene>
    <name evidence="4" type="ORF">SAMN05444337_0829</name>
</gene>
<dbReference type="SUPFAM" id="SSF54060">
    <property type="entry name" value="His-Me finger endonucleases"/>
    <property type="match status" value="1"/>
</dbReference>
<name>A0A1M6E348_9FLAO</name>
<evidence type="ECO:0000256" key="1">
    <source>
        <dbReference type="ARBA" id="ARBA00006429"/>
    </source>
</evidence>
<dbReference type="AlphaFoldDB" id="A0A1M6E348"/>
<dbReference type="GO" id="GO:0004519">
    <property type="term" value="F:endonuclease activity"/>
    <property type="evidence" value="ECO:0007669"/>
    <property type="project" value="UniProtKB-KW"/>
</dbReference>
<keyword evidence="4" id="KW-0255">Endonuclease</keyword>
<dbReference type="InterPro" id="IPR007346">
    <property type="entry name" value="Endonuclease-I"/>
</dbReference>
<evidence type="ECO:0000256" key="3">
    <source>
        <dbReference type="ARBA" id="ARBA00022801"/>
    </source>
</evidence>
<dbReference type="Proteomes" id="UP000184232">
    <property type="component" value="Unassembled WGS sequence"/>
</dbReference>
<evidence type="ECO:0000313" key="5">
    <source>
        <dbReference type="Proteomes" id="UP000184232"/>
    </source>
</evidence>
<dbReference type="EMBL" id="FQZH01000001">
    <property type="protein sequence ID" value="SHI79922.1"/>
    <property type="molecule type" value="Genomic_DNA"/>
</dbReference>
<dbReference type="Pfam" id="PF04231">
    <property type="entry name" value="Endonuclease_1"/>
    <property type="match status" value="1"/>
</dbReference>
<organism evidence="4 5">
    <name type="scientific">Flavobacterium haoranii</name>
    <dbReference type="NCBI Taxonomy" id="683124"/>
    <lineage>
        <taxon>Bacteria</taxon>
        <taxon>Pseudomonadati</taxon>
        <taxon>Bacteroidota</taxon>
        <taxon>Flavobacteriia</taxon>
        <taxon>Flavobacteriales</taxon>
        <taxon>Flavobacteriaceae</taxon>
        <taxon>Flavobacterium</taxon>
    </lineage>
</organism>
<keyword evidence="5" id="KW-1185">Reference proteome</keyword>
<proteinExistence type="inferred from homology"/>
<dbReference type="PANTHER" id="PTHR33607:SF2">
    <property type="entry name" value="ENDONUCLEASE-1"/>
    <property type="match status" value="1"/>
</dbReference>
<accession>A0A1M6E348</accession>
<dbReference type="InterPro" id="IPR044925">
    <property type="entry name" value="His-Me_finger_sf"/>
</dbReference>
<sequence length="243" mass="26830">MPYTSSSPDVWDALQAGDVTPNDASKVFLIYGFDDFDAAYKNDRTDIVTNICSSSCPTGAWNREHTYALSLGTPALVTSSPGPGTDAHHIRAADVTFNADRGNRLYADGEGDAGPVSTFWYPGDEWKGDIARMMMYMYVRYDSSCLANNVGSGGNTYHVDMPDIFLEWNEEDPVSDFERTRNNVIQSFQGNRNPFIDNPYFATLIWGGPQAPDTWNTISCSAVTTWNGSSWNNGTPNKDVRAI</sequence>
<keyword evidence="2" id="KW-0540">Nuclease</keyword>
<evidence type="ECO:0000313" key="4">
    <source>
        <dbReference type="EMBL" id="SHI79922.1"/>
    </source>
</evidence>